<accession>A6DTB6</accession>
<reference evidence="1 2" key="1">
    <citation type="journal article" date="2010" name="J. Bacteriol.">
        <title>Genome sequence of Lentisphaera araneosa HTCC2155T, the type species of the order Lentisphaerales in the phylum Lentisphaerae.</title>
        <authorList>
            <person name="Thrash J.C."/>
            <person name="Cho J.C."/>
            <person name="Vergin K.L."/>
            <person name="Morris R.M."/>
            <person name="Giovannoni S.J."/>
        </authorList>
    </citation>
    <scope>NUCLEOTIDE SEQUENCE [LARGE SCALE GENOMIC DNA]</scope>
    <source>
        <strain evidence="1 2">HTCC2155</strain>
    </source>
</reference>
<dbReference type="Proteomes" id="UP000004947">
    <property type="component" value="Unassembled WGS sequence"/>
</dbReference>
<evidence type="ECO:0000313" key="2">
    <source>
        <dbReference type="Proteomes" id="UP000004947"/>
    </source>
</evidence>
<name>A6DTB6_9BACT</name>
<sequence>MGRKKVSNKESKTFFQFLNCKLILKALFES</sequence>
<evidence type="ECO:0000313" key="1">
    <source>
        <dbReference type="EMBL" id="EDM25096.1"/>
    </source>
</evidence>
<protein>
    <submittedName>
        <fullName evidence="1">Uncharacterized protein</fullName>
    </submittedName>
</protein>
<keyword evidence="2" id="KW-1185">Reference proteome</keyword>
<gene>
    <name evidence="1" type="ORF">LNTAR_02769</name>
</gene>
<organism evidence="1 2">
    <name type="scientific">Lentisphaera araneosa HTCC2155</name>
    <dbReference type="NCBI Taxonomy" id="313628"/>
    <lineage>
        <taxon>Bacteria</taxon>
        <taxon>Pseudomonadati</taxon>
        <taxon>Lentisphaerota</taxon>
        <taxon>Lentisphaeria</taxon>
        <taxon>Lentisphaerales</taxon>
        <taxon>Lentisphaeraceae</taxon>
        <taxon>Lentisphaera</taxon>
    </lineage>
</organism>
<comment type="caution">
    <text evidence="1">The sequence shown here is derived from an EMBL/GenBank/DDBJ whole genome shotgun (WGS) entry which is preliminary data.</text>
</comment>
<proteinExistence type="predicted"/>
<dbReference type="EMBL" id="ABCK01000036">
    <property type="protein sequence ID" value="EDM25096.1"/>
    <property type="molecule type" value="Genomic_DNA"/>
</dbReference>
<dbReference type="AlphaFoldDB" id="A6DTB6"/>